<evidence type="ECO:0000259" key="1">
    <source>
        <dbReference type="PROSITE" id="PS50112"/>
    </source>
</evidence>
<protein>
    <submittedName>
        <fullName evidence="4">Putative Diguanylate cyclase</fullName>
        <ecNumber evidence="4">2.7.7.65</ecNumber>
    </submittedName>
</protein>
<dbReference type="NCBIfam" id="TIGR00229">
    <property type="entry name" value="sensory_box"/>
    <property type="match status" value="1"/>
</dbReference>
<feature type="domain" description="GGDEF" evidence="3">
    <location>
        <begin position="482"/>
        <end position="614"/>
    </location>
</feature>
<keyword evidence="4" id="KW-0808">Transferase</keyword>
<dbReference type="InterPro" id="IPR001633">
    <property type="entry name" value="EAL_dom"/>
</dbReference>
<dbReference type="EC" id="2.7.7.65" evidence="4"/>
<evidence type="ECO:0000259" key="3">
    <source>
        <dbReference type="PROSITE" id="PS50887"/>
    </source>
</evidence>
<dbReference type="PROSITE" id="PS50887">
    <property type="entry name" value="GGDEF"/>
    <property type="match status" value="1"/>
</dbReference>
<dbReference type="InterPro" id="IPR029787">
    <property type="entry name" value="Nucleotide_cyclase"/>
</dbReference>
<feature type="domain" description="EAL" evidence="2">
    <location>
        <begin position="623"/>
        <end position="877"/>
    </location>
</feature>
<dbReference type="NCBIfam" id="TIGR00254">
    <property type="entry name" value="GGDEF"/>
    <property type="match status" value="1"/>
</dbReference>
<sequence length="886" mass="98073">MPIAEQSTREKKGALCNCNRRMLAITAASLLFLLTIIWSATLWDIARSEKEVQSTVEITTRTLARALSEHMLSTIKRLELAIKELDAAWTPDQNDIRTEAERLKKIIGDLALQISIVEPNGLVAYSTLPHIAGISIADREHFSVHLTPPWREIHVGKPVLGRVSGKWTIQFSSPIVRQDKLVGVIVISVEPDYFASFFRSLGLDVQDSIDVIRSDGTLLVRSTGDGLIYGHIISGTAYLKANSPISGNFRRPSQIDGIERIFGYYKLGQYGLTFVVGSAVGNAFAPFEQIRTATLCAAALVSALLVALAFLAYDSLRRRDEAEKQLELTGQVFDFTGEAICITDSETNILAVNESFCRLTGFSQPEIIGKTPRVLASGRHGTEFYKHMWDQLFSNGWWEGEIWNKKKDGTFYLEWLNIKVVRNLRGAITNYIGVFADIKKIAVTQRRIEFLATHDELTQLPNRAVFCDRLQKALDCYPPTSCQFAVAFIDIDDFKIVNDSIGHAAGDSLLKEMALRLTTAAGADAVVSRFGGDEFTLLLENVDDAKAAATAQRIIESLRQPISVCGFEIYAGVSIGIAVYPQHGSDISTLLQNADIAMYHAKGQGKNTFSFFNDELQIKAAIQLQIESGLPRAITENELVLHYQPQVELDSGRIIGLEALVRWQHPNDGLLFPGKFIPQAEKTRLIDKLGEWVADSAAAQIEQWRAAGLNPPKVSINISPSQFLRGAALPMIERILNKYSIPPYLLAIELTESALMTDPKEARRALGKFRDMGLEISIDDFGTGFSSLSSLRHYPINRLKIDQSFVRDLDEAPDACAITQTVIDLAKYLGIASIAEGIENEGQFTKIKMMGCNIGQGFFFAKALSVEELEKRGFVSTGPTIITRDQ</sequence>
<dbReference type="AlphaFoldDB" id="A0A212K5P9"/>
<dbReference type="Gene3D" id="3.30.450.20">
    <property type="entry name" value="PAS domain"/>
    <property type="match status" value="3"/>
</dbReference>
<dbReference type="SUPFAM" id="SSF55785">
    <property type="entry name" value="PYP-like sensor domain (PAS domain)"/>
    <property type="match status" value="1"/>
</dbReference>
<dbReference type="RefSeq" id="WP_192113851.1">
    <property type="nucleotide sequence ID" value="NZ_CALHHP010000040.1"/>
</dbReference>
<dbReference type="InterPro" id="IPR000160">
    <property type="entry name" value="GGDEF_dom"/>
</dbReference>
<dbReference type="Gene3D" id="3.20.20.450">
    <property type="entry name" value="EAL domain"/>
    <property type="match status" value="1"/>
</dbReference>
<dbReference type="InterPro" id="IPR000014">
    <property type="entry name" value="PAS"/>
</dbReference>
<evidence type="ECO:0000259" key="2">
    <source>
        <dbReference type="PROSITE" id="PS50883"/>
    </source>
</evidence>
<accession>A0A212K5P9</accession>
<dbReference type="InterPro" id="IPR001610">
    <property type="entry name" value="PAC"/>
</dbReference>
<dbReference type="PANTHER" id="PTHR44757:SF2">
    <property type="entry name" value="BIOFILM ARCHITECTURE MAINTENANCE PROTEIN MBAA"/>
    <property type="match status" value="1"/>
</dbReference>
<gene>
    <name evidence="4" type="ORF">KM92DES2_12244</name>
</gene>
<dbReference type="SMART" id="SM00052">
    <property type="entry name" value="EAL"/>
    <property type="match status" value="1"/>
</dbReference>
<dbReference type="CDD" id="cd00130">
    <property type="entry name" value="PAS"/>
    <property type="match status" value="1"/>
</dbReference>
<dbReference type="Gene3D" id="3.30.70.270">
    <property type="match status" value="1"/>
</dbReference>
<keyword evidence="4" id="KW-0548">Nucleotidyltransferase</keyword>
<dbReference type="CDD" id="cd12914">
    <property type="entry name" value="PDC1_DGC_like"/>
    <property type="match status" value="1"/>
</dbReference>
<dbReference type="Pfam" id="PF13426">
    <property type="entry name" value="PAS_9"/>
    <property type="match status" value="1"/>
</dbReference>
<evidence type="ECO:0000313" key="4">
    <source>
        <dbReference type="EMBL" id="SBW06825.1"/>
    </source>
</evidence>
<dbReference type="SMART" id="SM00267">
    <property type="entry name" value="GGDEF"/>
    <property type="match status" value="1"/>
</dbReference>
<dbReference type="Pfam" id="PF00563">
    <property type="entry name" value="EAL"/>
    <property type="match status" value="1"/>
</dbReference>
<dbReference type="PROSITE" id="PS50112">
    <property type="entry name" value="PAS"/>
    <property type="match status" value="1"/>
</dbReference>
<name>A0A212K5P9_9BACT</name>
<dbReference type="EMBL" id="FLUP01000001">
    <property type="protein sequence ID" value="SBW06825.1"/>
    <property type="molecule type" value="Genomic_DNA"/>
</dbReference>
<dbReference type="SMART" id="SM00086">
    <property type="entry name" value="PAC"/>
    <property type="match status" value="1"/>
</dbReference>
<dbReference type="PANTHER" id="PTHR44757">
    <property type="entry name" value="DIGUANYLATE CYCLASE DGCP"/>
    <property type="match status" value="1"/>
</dbReference>
<dbReference type="Pfam" id="PF00990">
    <property type="entry name" value="GGDEF"/>
    <property type="match status" value="1"/>
</dbReference>
<dbReference type="PROSITE" id="PS50883">
    <property type="entry name" value="EAL"/>
    <property type="match status" value="1"/>
</dbReference>
<dbReference type="InterPro" id="IPR035919">
    <property type="entry name" value="EAL_sf"/>
</dbReference>
<dbReference type="CDD" id="cd01948">
    <property type="entry name" value="EAL"/>
    <property type="match status" value="1"/>
</dbReference>
<feature type="domain" description="PAS" evidence="1">
    <location>
        <begin position="325"/>
        <end position="371"/>
    </location>
</feature>
<dbReference type="InterPro" id="IPR035965">
    <property type="entry name" value="PAS-like_dom_sf"/>
</dbReference>
<dbReference type="InterPro" id="IPR054327">
    <property type="entry name" value="His-kinase-like_sensor"/>
</dbReference>
<dbReference type="SUPFAM" id="SSF55073">
    <property type="entry name" value="Nucleotide cyclase"/>
    <property type="match status" value="1"/>
</dbReference>
<dbReference type="Pfam" id="PF22588">
    <property type="entry name" value="dCache_1_like"/>
    <property type="match status" value="1"/>
</dbReference>
<dbReference type="SUPFAM" id="SSF141868">
    <property type="entry name" value="EAL domain-like"/>
    <property type="match status" value="1"/>
</dbReference>
<dbReference type="CDD" id="cd01949">
    <property type="entry name" value="GGDEF"/>
    <property type="match status" value="1"/>
</dbReference>
<dbReference type="SMART" id="SM00091">
    <property type="entry name" value="PAS"/>
    <property type="match status" value="1"/>
</dbReference>
<dbReference type="CDD" id="cd12915">
    <property type="entry name" value="PDC2_DGC_like"/>
    <property type="match status" value="1"/>
</dbReference>
<reference evidence="4" key="1">
    <citation type="submission" date="2016-04" db="EMBL/GenBank/DDBJ databases">
        <authorList>
            <person name="Evans L.H."/>
            <person name="Alamgir A."/>
            <person name="Owens N."/>
            <person name="Weber N.D."/>
            <person name="Virtaneva K."/>
            <person name="Barbian K."/>
            <person name="Babar A."/>
            <person name="Rosenke K."/>
        </authorList>
    </citation>
    <scope>NUCLEOTIDE SEQUENCE</scope>
    <source>
        <strain evidence="4">92-2</strain>
    </source>
</reference>
<dbReference type="GO" id="GO:0052621">
    <property type="term" value="F:diguanylate cyclase activity"/>
    <property type="evidence" value="ECO:0007669"/>
    <property type="project" value="UniProtKB-EC"/>
</dbReference>
<proteinExistence type="predicted"/>
<organism evidence="4">
    <name type="scientific">uncultured Desulfovibrio sp</name>
    <dbReference type="NCBI Taxonomy" id="167968"/>
    <lineage>
        <taxon>Bacteria</taxon>
        <taxon>Pseudomonadati</taxon>
        <taxon>Thermodesulfobacteriota</taxon>
        <taxon>Desulfovibrionia</taxon>
        <taxon>Desulfovibrionales</taxon>
        <taxon>Desulfovibrionaceae</taxon>
        <taxon>Desulfovibrio</taxon>
        <taxon>environmental samples</taxon>
    </lineage>
</organism>
<dbReference type="InterPro" id="IPR052155">
    <property type="entry name" value="Biofilm_reg_signaling"/>
</dbReference>
<dbReference type="InterPro" id="IPR043128">
    <property type="entry name" value="Rev_trsase/Diguanyl_cyclase"/>
</dbReference>